<dbReference type="PANTHER" id="PTHR11070:SF48">
    <property type="entry name" value="ATP-DEPENDENT HELICASE_NUCLEASE SUBUNIT A"/>
    <property type="match status" value="1"/>
</dbReference>
<keyword evidence="3 10" id="KW-0378">Hydrolase</keyword>
<evidence type="ECO:0000256" key="11">
    <source>
        <dbReference type="SAM" id="MobiDB-lite"/>
    </source>
</evidence>
<evidence type="ECO:0000256" key="7">
    <source>
        <dbReference type="ARBA" id="ARBA00034617"/>
    </source>
</evidence>
<dbReference type="InterPro" id="IPR014016">
    <property type="entry name" value="UvrD-like_ATP-bd"/>
</dbReference>
<dbReference type="CDD" id="cd17932">
    <property type="entry name" value="DEXQc_UvrD"/>
    <property type="match status" value="1"/>
</dbReference>
<reference evidence="14" key="1">
    <citation type="submission" date="2023-03" db="EMBL/GenBank/DDBJ databases">
        <authorList>
            <person name="Steffen K."/>
            <person name="Cardenas P."/>
        </authorList>
    </citation>
    <scope>NUCLEOTIDE SEQUENCE</scope>
</reference>
<dbReference type="GO" id="GO:0003677">
    <property type="term" value="F:DNA binding"/>
    <property type="evidence" value="ECO:0007669"/>
    <property type="project" value="InterPro"/>
</dbReference>
<dbReference type="PROSITE" id="PS51198">
    <property type="entry name" value="UVRD_HELICASE_ATP_BIND"/>
    <property type="match status" value="1"/>
</dbReference>
<dbReference type="EC" id="5.6.2.4" evidence="8"/>
<dbReference type="InterPro" id="IPR027417">
    <property type="entry name" value="P-loop_NTPase"/>
</dbReference>
<keyword evidence="2 10" id="KW-0547">Nucleotide-binding</keyword>
<dbReference type="InterPro" id="IPR038726">
    <property type="entry name" value="PDDEXK_AddAB-type"/>
</dbReference>
<dbReference type="Gene3D" id="1.10.10.160">
    <property type="match status" value="1"/>
</dbReference>
<evidence type="ECO:0000256" key="2">
    <source>
        <dbReference type="ARBA" id="ARBA00022741"/>
    </source>
</evidence>
<name>A0AA35T2E6_GEOBA</name>
<evidence type="ECO:0000256" key="4">
    <source>
        <dbReference type="ARBA" id="ARBA00022806"/>
    </source>
</evidence>
<dbReference type="GO" id="GO:0005829">
    <property type="term" value="C:cytosol"/>
    <property type="evidence" value="ECO:0007669"/>
    <property type="project" value="TreeGrafter"/>
</dbReference>
<evidence type="ECO:0000256" key="8">
    <source>
        <dbReference type="ARBA" id="ARBA00034808"/>
    </source>
</evidence>
<evidence type="ECO:0000256" key="1">
    <source>
        <dbReference type="ARBA" id="ARBA00009922"/>
    </source>
</evidence>
<dbReference type="Gene3D" id="2.60.120.560">
    <property type="entry name" value="Exo-inulinase, domain 1"/>
    <property type="match status" value="1"/>
</dbReference>
<dbReference type="Proteomes" id="UP001174909">
    <property type="component" value="Unassembled WGS sequence"/>
</dbReference>
<dbReference type="Pfam" id="PF00580">
    <property type="entry name" value="UvrD-helicase"/>
    <property type="match status" value="1"/>
</dbReference>
<feature type="domain" description="UvrD-like helicase ATP-binding" evidence="12">
    <location>
        <begin position="1"/>
        <end position="432"/>
    </location>
</feature>
<dbReference type="Pfam" id="PF12705">
    <property type="entry name" value="PDDEXK_1"/>
    <property type="match status" value="1"/>
</dbReference>
<dbReference type="GO" id="GO:0005524">
    <property type="term" value="F:ATP binding"/>
    <property type="evidence" value="ECO:0007669"/>
    <property type="project" value="UniProtKB-UniRule"/>
</dbReference>
<dbReference type="AlphaFoldDB" id="A0AA35T2E6"/>
<dbReference type="Gene3D" id="1.10.486.10">
    <property type="entry name" value="PCRA, domain 4"/>
    <property type="match status" value="1"/>
</dbReference>
<comment type="similarity">
    <text evidence="1">Belongs to the helicase family. UvrD subfamily.</text>
</comment>
<accession>A0AA35T2E6</accession>
<comment type="catalytic activity">
    <reaction evidence="9">
        <text>ATP + H2O = ADP + phosphate + H(+)</text>
        <dbReference type="Rhea" id="RHEA:13065"/>
        <dbReference type="ChEBI" id="CHEBI:15377"/>
        <dbReference type="ChEBI" id="CHEBI:15378"/>
        <dbReference type="ChEBI" id="CHEBI:30616"/>
        <dbReference type="ChEBI" id="CHEBI:43474"/>
        <dbReference type="ChEBI" id="CHEBI:456216"/>
        <dbReference type="EC" id="5.6.2.4"/>
    </reaction>
</comment>
<dbReference type="InterPro" id="IPR013986">
    <property type="entry name" value="DExx_box_DNA_helicase_dom_sf"/>
</dbReference>
<feature type="region of interest" description="Disordered" evidence="11">
    <location>
        <begin position="1218"/>
        <end position="1252"/>
    </location>
</feature>
<evidence type="ECO:0000256" key="6">
    <source>
        <dbReference type="ARBA" id="ARBA00023235"/>
    </source>
</evidence>
<feature type="compositionally biased region" description="Polar residues" evidence="11">
    <location>
        <begin position="1241"/>
        <end position="1252"/>
    </location>
</feature>
<evidence type="ECO:0000256" key="5">
    <source>
        <dbReference type="ARBA" id="ARBA00022840"/>
    </source>
</evidence>
<dbReference type="EMBL" id="CASHTH010003044">
    <property type="protein sequence ID" value="CAI8039496.1"/>
    <property type="molecule type" value="Genomic_DNA"/>
</dbReference>
<proteinExistence type="inferred from homology"/>
<evidence type="ECO:0000259" key="12">
    <source>
        <dbReference type="PROSITE" id="PS51198"/>
    </source>
</evidence>
<sequence>MVNRYLKILREGNANPQEIVAITFTEKAAAEMKERIIEELSPQEKRDGSEQDNSLQGFREKMSTAHISTIHAFCSRILQEFPFQAGVPANFSILQGIDQKLSLQQIITGTLKDIAINPNHPHRAELTRLLRRYGGQKKLVDFFATMINQRDVLEHLIQEIYSNPNDTEIRKGLQQQVHDTLMSAMDAPEFIRCLNAVLQVATGKNAAAVRDLTQQLEILYGKNPDSPEVPKLLRQIADPITIKNGNIAKAAFIGTRVDTTDIDTEINGLVSAAKKIKALPLLENEKDDDKTGNVETDDDFLLSTIRDLLTLYTRISEAYRIAKLSQGKLDFADLQLKTRDLLRDNEEIRQKLVSQHKYYMVDEYQDTNKLQYELVMLLTNKLKSANLFIVGDPKQSIYRFRGADVSIFEKTRKEIEKNGGLDIPLTENFRSLRDTVGFVNYFFNRLMGDGKETEFEVQYEPLTQARPVKANGAVEILLDKQDEEAASEYSLIAQHIINMKANRETVWVRSTSEENRGMEVERPIQYGDIAILIRSRRHLPDIEHALHEADIPYLTTGGVGFYQRQEIYDIWNYLHFLEAPTKNQTSLAAVLRGPAFGISDTELYEISPQDEENFWDHAQCYQDRSHNLNRAITTLKRHSQFAHRMPVNQLILTLVNETGMIGTLRTGKYGQQRWANYQKLLELARNFDGDENKQTLPDFIEFLDTLITEEPQEGEAPVEAGSGAVQIMTIHAAKGKQFPIVILPRLDRKGQTDMEPFIDEALGIGFSPLNPDNDYKKTEPEIVTHMKNRADEKEIAENKRLFYVGTTRACDRLILSGTLPAANMLGWLHKHLDIDEEDSSLNLPVTLEVFTGNGTSSQYFQLQIPIYQALAGNDPADEVPDETAPVDFPESLRKLEPTGTSAAFSVSELANYARCPLRYQLENVLRIPVNGQEDADANETEMDAALRYTLTQIRRRSDVENLDATIDKALENYPEATTKSTAALRTHVNNFISSELGETAFSASTIHTNQHIHADINGHIVDGRVDKLFKDETGNWQAWQPTFAGTWRDDFEDKDIREWKIFNIDRQVEKWWVNDGEAVGEIFLPGFMSLWTTGELTWKNYSFSCRAKLVKDKNEPPSIGLTLHDRGEEDTRYLFFIDYVFGTVRIVKALRDNWFPVIYPFDAEIDKWYELTATIHEDGRLEFQVDDEIFTIIDDDPLKGGQAGLVVADGQARFDDVEITGPNIDNGGPGKARPVEPKTKLATTWGQLKSRE</sequence>
<dbReference type="SUPFAM" id="SSF52540">
    <property type="entry name" value="P-loop containing nucleoside triphosphate hydrolases"/>
    <property type="match status" value="1"/>
</dbReference>
<evidence type="ECO:0000259" key="13">
    <source>
        <dbReference type="PROSITE" id="PS51217"/>
    </source>
</evidence>
<comment type="catalytic activity">
    <reaction evidence="7">
        <text>Couples ATP hydrolysis with the unwinding of duplex DNA by translocating in the 3'-5' direction.</text>
        <dbReference type="EC" id="5.6.2.4"/>
    </reaction>
</comment>
<feature type="domain" description="UvrD-like helicase C-terminal" evidence="13">
    <location>
        <begin position="437"/>
        <end position="735"/>
    </location>
</feature>
<dbReference type="InterPro" id="IPR000212">
    <property type="entry name" value="DNA_helicase_UvrD/REP"/>
</dbReference>
<evidence type="ECO:0000256" key="10">
    <source>
        <dbReference type="PROSITE-ProRule" id="PRU00560"/>
    </source>
</evidence>
<dbReference type="Gene3D" id="3.40.50.300">
    <property type="entry name" value="P-loop containing nucleotide triphosphate hydrolases"/>
    <property type="match status" value="4"/>
</dbReference>
<evidence type="ECO:0000256" key="3">
    <source>
        <dbReference type="ARBA" id="ARBA00022801"/>
    </source>
</evidence>
<dbReference type="GO" id="GO:0016787">
    <property type="term" value="F:hydrolase activity"/>
    <property type="evidence" value="ECO:0007669"/>
    <property type="project" value="UniProtKB-UniRule"/>
</dbReference>
<keyword evidence="6" id="KW-0413">Isomerase</keyword>
<dbReference type="Pfam" id="PF13361">
    <property type="entry name" value="UvrD_C"/>
    <property type="match status" value="1"/>
</dbReference>
<keyword evidence="5 10" id="KW-0067">ATP-binding</keyword>
<dbReference type="PANTHER" id="PTHR11070">
    <property type="entry name" value="UVRD / RECB / PCRA DNA HELICASE FAMILY MEMBER"/>
    <property type="match status" value="1"/>
</dbReference>
<comment type="caution">
    <text evidence="10">Lacks conserved residue(s) required for the propagation of feature annotation.</text>
</comment>
<evidence type="ECO:0000313" key="14">
    <source>
        <dbReference type="EMBL" id="CAI8039496.1"/>
    </source>
</evidence>
<organism evidence="14 15">
    <name type="scientific">Geodia barretti</name>
    <name type="common">Barrett's horny sponge</name>
    <dbReference type="NCBI Taxonomy" id="519541"/>
    <lineage>
        <taxon>Eukaryota</taxon>
        <taxon>Metazoa</taxon>
        <taxon>Porifera</taxon>
        <taxon>Demospongiae</taxon>
        <taxon>Heteroscleromorpha</taxon>
        <taxon>Tetractinellida</taxon>
        <taxon>Astrophorina</taxon>
        <taxon>Geodiidae</taxon>
        <taxon>Geodia</taxon>
    </lineage>
</organism>
<evidence type="ECO:0000313" key="15">
    <source>
        <dbReference type="Proteomes" id="UP001174909"/>
    </source>
</evidence>
<dbReference type="InterPro" id="IPR014017">
    <property type="entry name" value="DNA_helicase_UvrD-like_C"/>
</dbReference>
<keyword evidence="4 10" id="KW-0347">Helicase</keyword>
<dbReference type="GO" id="GO:0033202">
    <property type="term" value="C:DNA helicase complex"/>
    <property type="evidence" value="ECO:0007669"/>
    <property type="project" value="TreeGrafter"/>
</dbReference>
<comment type="caution">
    <text evidence="14">The sequence shown here is derived from an EMBL/GenBank/DDBJ whole genome shotgun (WGS) entry which is preliminary data.</text>
</comment>
<dbReference type="PROSITE" id="PS51217">
    <property type="entry name" value="UVRD_HELICASE_CTER"/>
    <property type="match status" value="1"/>
</dbReference>
<protein>
    <recommendedName>
        <fullName evidence="8">DNA 3'-5' helicase</fullName>
        <ecNumber evidence="8">5.6.2.4</ecNumber>
    </recommendedName>
</protein>
<evidence type="ECO:0000256" key="9">
    <source>
        <dbReference type="ARBA" id="ARBA00048988"/>
    </source>
</evidence>
<dbReference type="GO" id="GO:0043138">
    <property type="term" value="F:3'-5' DNA helicase activity"/>
    <property type="evidence" value="ECO:0007669"/>
    <property type="project" value="UniProtKB-EC"/>
</dbReference>
<keyword evidence="15" id="KW-1185">Reference proteome</keyword>
<gene>
    <name evidence="14" type="ORF">GBAR_LOCUS21965</name>
</gene>
<dbReference type="GO" id="GO:0000725">
    <property type="term" value="P:recombinational repair"/>
    <property type="evidence" value="ECO:0007669"/>
    <property type="project" value="TreeGrafter"/>
</dbReference>